<proteinExistence type="predicted"/>
<evidence type="ECO:0000256" key="1">
    <source>
        <dbReference type="SAM" id="Phobius"/>
    </source>
</evidence>
<dbReference type="AlphaFoldDB" id="A0A0E9PVQ8"/>
<organism evidence="2">
    <name type="scientific">Anguilla anguilla</name>
    <name type="common">European freshwater eel</name>
    <name type="synonym">Muraena anguilla</name>
    <dbReference type="NCBI Taxonomy" id="7936"/>
    <lineage>
        <taxon>Eukaryota</taxon>
        <taxon>Metazoa</taxon>
        <taxon>Chordata</taxon>
        <taxon>Craniata</taxon>
        <taxon>Vertebrata</taxon>
        <taxon>Euteleostomi</taxon>
        <taxon>Actinopterygii</taxon>
        <taxon>Neopterygii</taxon>
        <taxon>Teleostei</taxon>
        <taxon>Anguilliformes</taxon>
        <taxon>Anguillidae</taxon>
        <taxon>Anguilla</taxon>
    </lineage>
</organism>
<accession>A0A0E9PVQ8</accession>
<reference evidence="2" key="1">
    <citation type="submission" date="2014-11" db="EMBL/GenBank/DDBJ databases">
        <authorList>
            <person name="Amaro Gonzalez C."/>
        </authorList>
    </citation>
    <scope>NUCLEOTIDE SEQUENCE</scope>
</reference>
<feature type="transmembrane region" description="Helical" evidence="1">
    <location>
        <begin position="28"/>
        <end position="51"/>
    </location>
</feature>
<protein>
    <submittedName>
        <fullName evidence="2">Uncharacterized protein</fullName>
    </submittedName>
</protein>
<keyword evidence="1" id="KW-1133">Transmembrane helix</keyword>
<name>A0A0E9PVQ8_ANGAN</name>
<evidence type="ECO:0000313" key="2">
    <source>
        <dbReference type="EMBL" id="JAH08185.1"/>
    </source>
</evidence>
<reference evidence="2" key="2">
    <citation type="journal article" date="2015" name="Fish Shellfish Immunol.">
        <title>Early steps in the European eel (Anguilla anguilla)-Vibrio vulnificus interaction in the gills: Role of the RtxA13 toxin.</title>
        <authorList>
            <person name="Callol A."/>
            <person name="Pajuelo D."/>
            <person name="Ebbesson L."/>
            <person name="Teles M."/>
            <person name="MacKenzie S."/>
            <person name="Amaro C."/>
        </authorList>
    </citation>
    <scope>NUCLEOTIDE SEQUENCE</scope>
</reference>
<keyword evidence="1" id="KW-0812">Transmembrane</keyword>
<dbReference type="EMBL" id="GBXM01100392">
    <property type="protein sequence ID" value="JAH08185.1"/>
    <property type="molecule type" value="Transcribed_RNA"/>
</dbReference>
<sequence>MFETITVERQVRFCNLSQKKRLKVYTDIIFVFPCLFHFRSFHIVFIFTLYLK</sequence>
<keyword evidence="1" id="KW-0472">Membrane</keyword>